<dbReference type="Proteomes" id="UP000193900">
    <property type="component" value="Unassembled WGS sequence"/>
</dbReference>
<gene>
    <name evidence="5" type="ORF">ROA7023_00417</name>
</gene>
<dbReference type="OrthoDB" id="7203955at2"/>
<dbReference type="RefSeq" id="WP_085877322.1">
    <property type="nucleotide sequence ID" value="NZ_FWFZ01000001.1"/>
</dbReference>
<protein>
    <submittedName>
        <fullName evidence="5">SmpA / OmlA family protein</fullName>
    </submittedName>
</protein>
<evidence type="ECO:0000313" key="6">
    <source>
        <dbReference type="Proteomes" id="UP000193900"/>
    </source>
</evidence>
<evidence type="ECO:0000256" key="3">
    <source>
        <dbReference type="SAM" id="Phobius"/>
    </source>
</evidence>
<keyword evidence="2 3" id="KW-0472">Membrane</keyword>
<organism evidence="5 6">
    <name type="scientific">Roseisalinus antarcticus</name>
    <dbReference type="NCBI Taxonomy" id="254357"/>
    <lineage>
        <taxon>Bacteria</taxon>
        <taxon>Pseudomonadati</taxon>
        <taxon>Pseudomonadota</taxon>
        <taxon>Alphaproteobacteria</taxon>
        <taxon>Rhodobacterales</taxon>
        <taxon>Roseobacteraceae</taxon>
        <taxon>Roseisalinus</taxon>
    </lineage>
</organism>
<evidence type="ECO:0000256" key="1">
    <source>
        <dbReference type="ARBA" id="ARBA00022729"/>
    </source>
</evidence>
<dbReference type="AlphaFoldDB" id="A0A1Y5RJA1"/>
<proteinExistence type="predicted"/>
<dbReference type="Gene3D" id="3.30.1450.10">
    <property type="match status" value="1"/>
</dbReference>
<dbReference type="GO" id="GO:0019867">
    <property type="term" value="C:outer membrane"/>
    <property type="evidence" value="ECO:0007669"/>
    <property type="project" value="InterPro"/>
</dbReference>
<keyword evidence="6" id="KW-1185">Reference proteome</keyword>
<evidence type="ECO:0000256" key="2">
    <source>
        <dbReference type="ARBA" id="ARBA00023136"/>
    </source>
</evidence>
<keyword evidence="3" id="KW-0812">Transmembrane</keyword>
<name>A0A1Y5RJA1_9RHOB</name>
<accession>A0A1Y5RJA1</accession>
<dbReference type="Pfam" id="PF04355">
    <property type="entry name" value="BamE"/>
    <property type="match status" value="1"/>
</dbReference>
<sequence>MSNGPDLTSRRVRGAVVAVALALVVGCTPIYRNHGFVPSETELVEVQPGVDTRDSVVEIIGQPTAGGVLNDGGFYYVQSRFRHFGPLEPTEVDRVVLAITFDDGGVVRNIERFGLEQGRVVELSRRVTDDNIRDTTFIRQLIGNLGNFDPAQILGGDR</sequence>
<keyword evidence="1" id="KW-0732">Signal</keyword>
<reference evidence="5 6" key="1">
    <citation type="submission" date="2017-03" db="EMBL/GenBank/DDBJ databases">
        <authorList>
            <person name="Afonso C.L."/>
            <person name="Miller P.J."/>
            <person name="Scott M.A."/>
            <person name="Spackman E."/>
            <person name="Goraichik I."/>
            <person name="Dimitrov K.M."/>
            <person name="Suarez D.L."/>
            <person name="Swayne D.E."/>
        </authorList>
    </citation>
    <scope>NUCLEOTIDE SEQUENCE [LARGE SCALE GENOMIC DNA]</scope>
    <source>
        <strain evidence="5 6">CECT 7023</strain>
    </source>
</reference>
<dbReference type="InterPro" id="IPR007450">
    <property type="entry name" value="BamE_dom"/>
</dbReference>
<evidence type="ECO:0000313" key="5">
    <source>
        <dbReference type="EMBL" id="SLN18853.1"/>
    </source>
</evidence>
<dbReference type="EMBL" id="FWFZ01000001">
    <property type="protein sequence ID" value="SLN18853.1"/>
    <property type="molecule type" value="Genomic_DNA"/>
</dbReference>
<dbReference type="InterPro" id="IPR037873">
    <property type="entry name" value="BamE-like"/>
</dbReference>
<feature type="transmembrane region" description="Helical" evidence="3">
    <location>
        <begin position="12"/>
        <end position="31"/>
    </location>
</feature>
<keyword evidence="3" id="KW-1133">Transmembrane helix</keyword>
<evidence type="ECO:0000259" key="4">
    <source>
        <dbReference type="Pfam" id="PF04355"/>
    </source>
</evidence>
<feature type="domain" description="Outer membrane protein assembly factor BamE" evidence="4">
    <location>
        <begin position="35"/>
        <end position="110"/>
    </location>
</feature>